<dbReference type="Proteomes" id="UP001303046">
    <property type="component" value="Unassembled WGS sequence"/>
</dbReference>
<feature type="signal peptide" evidence="5">
    <location>
        <begin position="1"/>
        <end position="21"/>
    </location>
</feature>
<keyword evidence="7" id="KW-1185">Reference proteome</keyword>
<evidence type="ECO:0000256" key="5">
    <source>
        <dbReference type="SAM" id="SignalP"/>
    </source>
</evidence>
<evidence type="ECO:0000256" key="2">
    <source>
        <dbReference type="ARBA" id="ARBA00010112"/>
    </source>
</evidence>
<comment type="caution">
    <text evidence="6">The sequence shown here is derived from an EMBL/GenBank/DDBJ whole genome shotgun (WGS) entry which is preliminary data.</text>
</comment>
<name>A0ABR1D0K6_NECAM</name>
<reference evidence="6 7" key="1">
    <citation type="submission" date="2023-08" db="EMBL/GenBank/DDBJ databases">
        <title>A Necator americanus chromosomal reference genome.</title>
        <authorList>
            <person name="Ilik V."/>
            <person name="Petrzelkova K.J."/>
            <person name="Pardy F."/>
            <person name="Fuh T."/>
            <person name="Niatou-Singa F.S."/>
            <person name="Gouil Q."/>
            <person name="Baker L."/>
            <person name="Ritchie M.E."/>
            <person name="Jex A.R."/>
            <person name="Gazzola D."/>
            <person name="Li H."/>
            <person name="Toshio Fujiwara R."/>
            <person name="Zhan B."/>
            <person name="Aroian R.V."/>
            <person name="Pafco B."/>
            <person name="Schwarz E.M."/>
        </authorList>
    </citation>
    <scope>NUCLEOTIDE SEQUENCE [LARGE SCALE GENOMIC DNA]</scope>
    <source>
        <strain evidence="6 7">Aroian</strain>
        <tissue evidence="6">Whole animal</tissue>
    </source>
</reference>
<evidence type="ECO:0000256" key="1">
    <source>
        <dbReference type="ARBA" id="ARBA00004613"/>
    </source>
</evidence>
<keyword evidence="3" id="KW-0964">Secreted</keyword>
<dbReference type="PANTHER" id="PTHR21700:SF112">
    <property type="entry name" value="TRANSTHYRETIN-RELATED FAMILY DOMAIN"/>
    <property type="match status" value="1"/>
</dbReference>
<feature type="chain" id="PRO_5047403354" description="Transthyretin-like family protein" evidence="5">
    <location>
        <begin position="22"/>
        <end position="141"/>
    </location>
</feature>
<keyword evidence="4 5" id="KW-0732">Signal</keyword>
<comment type="subcellular location">
    <subcellularLocation>
        <location evidence="1">Secreted</location>
    </subcellularLocation>
</comment>
<dbReference type="EMBL" id="JAVFWL010000003">
    <property type="protein sequence ID" value="KAK6744096.1"/>
    <property type="molecule type" value="Genomic_DNA"/>
</dbReference>
<evidence type="ECO:0000313" key="7">
    <source>
        <dbReference type="Proteomes" id="UP001303046"/>
    </source>
</evidence>
<accession>A0ABR1D0K6</accession>
<evidence type="ECO:0000256" key="3">
    <source>
        <dbReference type="ARBA" id="ARBA00022525"/>
    </source>
</evidence>
<sequence>MDCFRIELFWLICYISSPATAYLHQIVGVRGQLMCGKLPLPDTTVRIVDKNFIGADTPLAETKTGSDGRFELEGGTSAFLTMNVHLKIYHDCNDKLPCQRRVDLQVPSSYVYRGSGVLRWFDAGTLNMSFPYPYEERSCKK</sequence>
<dbReference type="InterPro" id="IPR001534">
    <property type="entry name" value="Transthyretin-like"/>
</dbReference>
<proteinExistence type="inferred from homology"/>
<gene>
    <name evidence="6" type="primary">Necator_chrIII.g11806</name>
    <name evidence="6" type="ORF">RB195_011041</name>
</gene>
<evidence type="ECO:0008006" key="8">
    <source>
        <dbReference type="Google" id="ProtNLM"/>
    </source>
</evidence>
<dbReference type="Pfam" id="PF01060">
    <property type="entry name" value="TTR-52"/>
    <property type="match status" value="1"/>
</dbReference>
<organism evidence="6 7">
    <name type="scientific">Necator americanus</name>
    <name type="common">Human hookworm</name>
    <dbReference type="NCBI Taxonomy" id="51031"/>
    <lineage>
        <taxon>Eukaryota</taxon>
        <taxon>Metazoa</taxon>
        <taxon>Ecdysozoa</taxon>
        <taxon>Nematoda</taxon>
        <taxon>Chromadorea</taxon>
        <taxon>Rhabditida</taxon>
        <taxon>Rhabditina</taxon>
        <taxon>Rhabditomorpha</taxon>
        <taxon>Strongyloidea</taxon>
        <taxon>Ancylostomatidae</taxon>
        <taxon>Bunostominae</taxon>
        <taxon>Necator</taxon>
    </lineage>
</organism>
<comment type="similarity">
    <text evidence="2">Belongs to the nematode transthyretin-like family.</text>
</comment>
<protein>
    <recommendedName>
        <fullName evidence="8">Transthyretin-like family protein</fullName>
    </recommendedName>
</protein>
<dbReference type="Gene3D" id="2.60.40.3330">
    <property type="match status" value="1"/>
</dbReference>
<evidence type="ECO:0000313" key="6">
    <source>
        <dbReference type="EMBL" id="KAK6744096.1"/>
    </source>
</evidence>
<evidence type="ECO:0000256" key="4">
    <source>
        <dbReference type="ARBA" id="ARBA00022729"/>
    </source>
</evidence>
<dbReference type="InterPro" id="IPR038479">
    <property type="entry name" value="Transthyretin-like_sf"/>
</dbReference>
<dbReference type="PANTHER" id="PTHR21700">
    <property type="entry name" value="TRANSTHYRETIN-LIKE FAMILY PROTEIN-RELATED"/>
    <property type="match status" value="1"/>
</dbReference>